<gene>
    <name evidence="1" type="ORF">JFY71_04610</name>
</gene>
<dbReference type="EMBL" id="CP066744">
    <property type="protein sequence ID" value="QQK08820.1"/>
    <property type="molecule type" value="Genomic_DNA"/>
</dbReference>
<sequence>MKDLFNSIIKMLKSTAPISITINIILGIILLIIGIWMFKTQSISKTKYIICFSLSGLFFVGALSTTVVNYLI</sequence>
<evidence type="ECO:0000313" key="2">
    <source>
        <dbReference type="Proteomes" id="UP000595814"/>
    </source>
</evidence>
<keyword evidence="2" id="KW-1185">Reference proteome</keyword>
<reference evidence="1 2" key="1">
    <citation type="journal article" date="2022" name="Int. J. Syst. Evol. Microbiol.">
        <title>Miniphocaeibacter halophilus sp. nov., an ammonium-tolerant acetate-producing bacterium isolated from a biogas system.</title>
        <authorList>
            <person name="Schnurer A."/>
            <person name="Singh A."/>
            <person name="Bi S."/>
            <person name="Qiao W."/>
            <person name="Westerholm M."/>
        </authorList>
    </citation>
    <scope>NUCLEOTIDE SEQUENCE [LARGE SCALE GENOMIC DNA]</scope>
    <source>
        <strain evidence="1 2">AMB_01</strain>
    </source>
</reference>
<evidence type="ECO:0000313" key="1">
    <source>
        <dbReference type="EMBL" id="QQK08820.1"/>
    </source>
</evidence>
<organism evidence="1 2">
    <name type="scientific">Miniphocaeibacter halophilus</name>
    <dbReference type="NCBI Taxonomy" id="2931922"/>
    <lineage>
        <taxon>Bacteria</taxon>
        <taxon>Bacillati</taxon>
        <taxon>Bacillota</taxon>
        <taxon>Tissierellia</taxon>
        <taxon>Tissierellales</taxon>
        <taxon>Peptoniphilaceae</taxon>
        <taxon>Miniphocaeibacter</taxon>
    </lineage>
</organism>
<name>A0AC61MZ74_9FIRM</name>
<dbReference type="Proteomes" id="UP000595814">
    <property type="component" value="Chromosome"/>
</dbReference>
<protein>
    <submittedName>
        <fullName evidence="1">Uncharacterized protein</fullName>
    </submittedName>
</protein>
<proteinExistence type="predicted"/>
<accession>A0AC61MZ74</accession>